<keyword evidence="23" id="KW-1185">Reference proteome</keyword>
<evidence type="ECO:0000256" key="13">
    <source>
        <dbReference type="ARBA" id="ARBA00023157"/>
    </source>
</evidence>
<dbReference type="InterPro" id="IPR009030">
    <property type="entry name" value="Growth_fac_rcpt_cys_sf"/>
</dbReference>
<dbReference type="PANTHER" id="PTHR24040:SF0">
    <property type="entry name" value="VITAMIN K-DEPENDENT PROTEIN S"/>
    <property type="match status" value="1"/>
</dbReference>
<dbReference type="InterPro" id="IPR035972">
    <property type="entry name" value="GLA-like_dom_SF"/>
</dbReference>
<name>A0A8J6FFQ4_ELECQ</name>
<keyword evidence="6 17" id="KW-0245">EGF-like domain</keyword>
<dbReference type="Pfam" id="PF00594">
    <property type="entry name" value="Gla"/>
    <property type="match status" value="1"/>
</dbReference>
<dbReference type="SMART" id="SM00069">
    <property type="entry name" value="GLA"/>
    <property type="match status" value="1"/>
</dbReference>
<comment type="function">
    <text evidence="1">Anticoagulant plasma protein; it is a cofactor to activated protein C in the degradation of coagulation factors Va and VIIIa. It helps to prevent coagulation and stimulating fibrinolysis.</text>
</comment>
<dbReference type="Proteomes" id="UP000770717">
    <property type="component" value="Unassembled WGS sequence"/>
</dbReference>
<dbReference type="SUPFAM" id="SSF57184">
    <property type="entry name" value="Growth factor receptor domain"/>
    <property type="match status" value="1"/>
</dbReference>
<dbReference type="Gene3D" id="2.10.25.10">
    <property type="entry name" value="Laminin"/>
    <property type="match status" value="4"/>
</dbReference>
<dbReference type="GO" id="GO:0005509">
    <property type="term" value="F:calcium ion binding"/>
    <property type="evidence" value="ECO:0007669"/>
    <property type="project" value="InterPro"/>
</dbReference>
<comment type="caution">
    <text evidence="17">Lacks conserved residue(s) required for the propagation of feature annotation.</text>
</comment>
<keyword evidence="11" id="KW-0094">Blood coagulation</keyword>
<dbReference type="GO" id="GO:0007596">
    <property type="term" value="P:blood coagulation"/>
    <property type="evidence" value="ECO:0007669"/>
    <property type="project" value="UniProtKB-KW"/>
</dbReference>
<dbReference type="InterPro" id="IPR000152">
    <property type="entry name" value="EGF-type_Asp/Asn_hydroxyl_site"/>
</dbReference>
<evidence type="ECO:0000256" key="8">
    <source>
        <dbReference type="ARBA" id="ARBA00022696"/>
    </source>
</evidence>
<evidence type="ECO:0000259" key="19">
    <source>
        <dbReference type="PROSITE" id="PS50025"/>
    </source>
</evidence>
<organism evidence="22 23">
    <name type="scientific">Eleutherodactylus coqui</name>
    <name type="common">Puerto Rican coqui</name>
    <dbReference type="NCBI Taxonomy" id="57060"/>
    <lineage>
        <taxon>Eukaryota</taxon>
        <taxon>Metazoa</taxon>
        <taxon>Chordata</taxon>
        <taxon>Craniata</taxon>
        <taxon>Vertebrata</taxon>
        <taxon>Euteleostomi</taxon>
        <taxon>Amphibia</taxon>
        <taxon>Batrachia</taxon>
        <taxon>Anura</taxon>
        <taxon>Neobatrachia</taxon>
        <taxon>Hyloidea</taxon>
        <taxon>Eleutherodactylidae</taxon>
        <taxon>Eleutherodactylinae</taxon>
        <taxon>Eleutherodactylus</taxon>
        <taxon>Eleutherodactylus</taxon>
    </lineage>
</organism>
<dbReference type="FunFam" id="2.10.25.10:FF:000240">
    <property type="entry name" value="Vitamin K-dependent protein S"/>
    <property type="match status" value="1"/>
</dbReference>
<dbReference type="OrthoDB" id="4062651at2759"/>
<dbReference type="FunFam" id="2.10.25.10:FF:000426">
    <property type="entry name" value="Vitamin K-dependent protein S"/>
    <property type="match status" value="1"/>
</dbReference>
<keyword evidence="16" id="KW-0280">Fibrinolysis</keyword>
<dbReference type="SMART" id="SM00179">
    <property type="entry name" value="EGF_CA"/>
    <property type="match status" value="4"/>
</dbReference>
<dbReference type="Gene3D" id="2.60.120.200">
    <property type="match status" value="2"/>
</dbReference>
<dbReference type="GO" id="GO:0042730">
    <property type="term" value="P:fibrinolysis"/>
    <property type="evidence" value="ECO:0007669"/>
    <property type="project" value="UniProtKB-KW"/>
</dbReference>
<dbReference type="InterPro" id="IPR000742">
    <property type="entry name" value="EGF"/>
</dbReference>
<evidence type="ECO:0000256" key="5">
    <source>
        <dbReference type="ARBA" id="ARBA00022525"/>
    </source>
</evidence>
<dbReference type="InterPro" id="IPR001791">
    <property type="entry name" value="Laminin_G"/>
</dbReference>
<protein>
    <recommendedName>
        <fullName evidence="3">Vitamin K-dependent protein S</fullName>
    </recommendedName>
</protein>
<evidence type="ECO:0000256" key="1">
    <source>
        <dbReference type="ARBA" id="ARBA00002240"/>
    </source>
</evidence>
<dbReference type="PROSITE" id="PS01186">
    <property type="entry name" value="EGF_2"/>
    <property type="match status" value="3"/>
</dbReference>
<keyword evidence="4" id="KW-0301">Gamma-carboxyglutamic acid</keyword>
<feature type="disulfide bond" evidence="17">
    <location>
        <begin position="97"/>
        <end position="114"/>
    </location>
</feature>
<comment type="subcellular location">
    <subcellularLocation>
        <location evidence="2">Secreted</location>
    </subcellularLocation>
</comment>
<dbReference type="InterPro" id="IPR017857">
    <property type="entry name" value="Coagulation_fac-like_Gla_dom"/>
</dbReference>
<dbReference type="PROSITE" id="PS00022">
    <property type="entry name" value="EGF_1"/>
    <property type="match status" value="1"/>
</dbReference>
<keyword evidence="10" id="KW-0106">Calcium</keyword>
<keyword evidence="13 17" id="KW-1015">Disulfide bond</keyword>
<dbReference type="InterPro" id="IPR001881">
    <property type="entry name" value="EGF-like_Ca-bd_dom"/>
</dbReference>
<keyword evidence="9" id="KW-0677">Repeat</keyword>
<evidence type="ECO:0000256" key="10">
    <source>
        <dbReference type="ARBA" id="ARBA00022837"/>
    </source>
</evidence>
<dbReference type="InterPro" id="IPR000294">
    <property type="entry name" value="GLA_domain"/>
</dbReference>
<evidence type="ECO:0000256" key="15">
    <source>
        <dbReference type="ARBA" id="ARBA00023278"/>
    </source>
</evidence>
<evidence type="ECO:0000256" key="18">
    <source>
        <dbReference type="SAM" id="SignalP"/>
    </source>
</evidence>
<comment type="caution">
    <text evidence="22">The sequence shown here is derived from an EMBL/GenBank/DDBJ whole genome shotgun (WGS) entry which is preliminary data.</text>
</comment>
<keyword evidence="12" id="KW-0865">Zymogen</keyword>
<keyword evidence="7" id="KW-0165">Cleavage on pair of basic residues</keyword>
<reference evidence="22" key="1">
    <citation type="thesis" date="2020" institute="ProQuest LLC" country="789 East Eisenhower Parkway, Ann Arbor, MI, USA">
        <title>Comparative Genomics and Chromosome Evolution.</title>
        <authorList>
            <person name="Mudd A.B."/>
        </authorList>
    </citation>
    <scope>NUCLEOTIDE SEQUENCE</scope>
    <source>
        <strain evidence="22">HN-11 Male</strain>
        <tissue evidence="22">Kidney and liver</tissue>
    </source>
</reference>
<dbReference type="PROSITE" id="PS00011">
    <property type="entry name" value="GLA_1"/>
    <property type="match status" value="1"/>
</dbReference>
<gene>
    <name evidence="22" type="ORF">GDO78_008950</name>
</gene>
<dbReference type="FunFam" id="2.60.120.200:FF:000077">
    <property type="entry name" value="vitamin K-dependent protein S"/>
    <property type="match status" value="1"/>
</dbReference>
<dbReference type="PROSITE" id="PS01187">
    <property type="entry name" value="EGF_CA"/>
    <property type="match status" value="2"/>
</dbReference>
<evidence type="ECO:0000256" key="3">
    <source>
        <dbReference type="ARBA" id="ARBA00017875"/>
    </source>
</evidence>
<evidence type="ECO:0000313" key="23">
    <source>
        <dbReference type="Proteomes" id="UP000770717"/>
    </source>
</evidence>
<keyword evidence="8" id="KW-0356">Hemostasis</keyword>
<dbReference type="SMART" id="SM00181">
    <property type="entry name" value="EGF"/>
    <property type="match status" value="4"/>
</dbReference>
<dbReference type="FunFam" id="2.10.25.10:FF:000631">
    <property type="entry name" value="Vitamin K-dependent protein S"/>
    <property type="match status" value="1"/>
</dbReference>
<feature type="domain" description="EGF-like" evidence="20">
    <location>
        <begin position="88"/>
        <end position="126"/>
    </location>
</feature>
<dbReference type="Pfam" id="PF07645">
    <property type="entry name" value="EGF_CA"/>
    <property type="match status" value="2"/>
</dbReference>
<dbReference type="Pfam" id="PF14670">
    <property type="entry name" value="FXa_inhibition"/>
    <property type="match status" value="1"/>
</dbReference>
<dbReference type="InterPro" id="IPR049883">
    <property type="entry name" value="NOTCH1_EGF-like"/>
</dbReference>
<evidence type="ECO:0000256" key="17">
    <source>
        <dbReference type="PROSITE-ProRule" id="PRU00076"/>
    </source>
</evidence>
<evidence type="ECO:0000256" key="12">
    <source>
        <dbReference type="ARBA" id="ARBA00023145"/>
    </source>
</evidence>
<dbReference type="AlphaFoldDB" id="A0A8J6FFQ4"/>
<dbReference type="SUPFAM" id="SSF49899">
    <property type="entry name" value="Concanavalin A-like lectins/glucanases"/>
    <property type="match status" value="2"/>
</dbReference>
<feature type="domain" description="Gla" evidence="21">
    <location>
        <begin position="41"/>
        <end position="87"/>
    </location>
</feature>
<feature type="non-terminal residue" evidence="22">
    <location>
        <position position="591"/>
    </location>
</feature>
<keyword evidence="18" id="KW-0732">Signal</keyword>
<dbReference type="FunFam" id="4.10.740.10:FF:000001">
    <property type="entry name" value="vitamin K-dependent protein S"/>
    <property type="match status" value="1"/>
</dbReference>
<dbReference type="EMBL" id="WNTK01000004">
    <property type="protein sequence ID" value="KAG9486145.1"/>
    <property type="molecule type" value="Genomic_DNA"/>
</dbReference>
<dbReference type="SMART" id="SM00282">
    <property type="entry name" value="LamG"/>
    <property type="match status" value="1"/>
</dbReference>
<evidence type="ECO:0000256" key="4">
    <source>
        <dbReference type="ARBA" id="ARBA00022479"/>
    </source>
</evidence>
<keyword evidence="14" id="KW-0325">Glycoprotein</keyword>
<dbReference type="Pfam" id="PF00008">
    <property type="entry name" value="EGF"/>
    <property type="match status" value="1"/>
</dbReference>
<evidence type="ECO:0000256" key="9">
    <source>
        <dbReference type="ARBA" id="ARBA00022737"/>
    </source>
</evidence>
<evidence type="ECO:0000256" key="7">
    <source>
        <dbReference type="ARBA" id="ARBA00022685"/>
    </source>
</evidence>
<dbReference type="PANTHER" id="PTHR24040">
    <property type="entry name" value="LAMININ G-LIKE DOMAIN-CONTAINING PROTEIN"/>
    <property type="match status" value="1"/>
</dbReference>
<dbReference type="PROSITE" id="PS50025">
    <property type="entry name" value="LAM_G_DOMAIN"/>
    <property type="match status" value="1"/>
</dbReference>
<sequence length="591" mass="65893">MAMGALCLVLLASSLFITSLCEGRTFLPPQAASQFLTRRKRANSFFEESKAGDLERECIEELCNREEAREIFENNPETEYFYPRYLAIPDQCKPMPCHKDGSKECKDGKGSFTCICKPGWRGLLCEQDINECEDPEKVKGGCSQRCVNIPGSYRCACDDGYYLLPDKHTCNDRNECELSPVICGGAQCRNTPGKYECECETGYRFNTSSKICEDVDECADEICSQVCVNTPGSYKCYCEGRKKLKLAWDKKSSVCVTCMYQSCVCVVHVAELWIPVVYLRFKLPDVTRFSAEFDFRTYDGEGVILYAESADSTSWFLLALREGKIEIQFKNDLWTKVTTGGKAINNGQWHIVSVEEMENSISVKIAKEAVMNINNPKYLFKPVNGIVETKVYIAGLPRKVENLIKPINPRLDGCIRGWNLMNQGALGVKEVIQEKQSKHCLVSVQEGSYYPGGGVAQIYVNYTDGTSADGDWLVNVTLNIRSSTSTGVMFALVKNEAVPLALAIEDQSVDIVQDIIVSIHSVTVARLTTKRICTNKDISISFTATKSAVEITSNSYTEINYVDKEEMEKQLAILDQSMKGPVDTYLGGIPG</sequence>
<evidence type="ECO:0000256" key="11">
    <source>
        <dbReference type="ARBA" id="ARBA00023084"/>
    </source>
</evidence>
<keyword evidence="15" id="KW-0379">Hydroxylation</keyword>
<dbReference type="GO" id="GO:0005615">
    <property type="term" value="C:extracellular space"/>
    <property type="evidence" value="ECO:0007669"/>
    <property type="project" value="TreeGrafter"/>
</dbReference>
<dbReference type="SUPFAM" id="SSF57196">
    <property type="entry name" value="EGF/Laminin"/>
    <property type="match status" value="1"/>
</dbReference>
<evidence type="ECO:0000313" key="22">
    <source>
        <dbReference type="EMBL" id="KAG9486145.1"/>
    </source>
</evidence>
<evidence type="ECO:0000256" key="2">
    <source>
        <dbReference type="ARBA" id="ARBA00004613"/>
    </source>
</evidence>
<evidence type="ECO:0000256" key="14">
    <source>
        <dbReference type="ARBA" id="ARBA00023180"/>
    </source>
</evidence>
<feature type="signal peptide" evidence="18">
    <location>
        <begin position="1"/>
        <end position="23"/>
    </location>
</feature>
<keyword evidence="5" id="KW-0964">Secreted</keyword>
<feature type="domain" description="Laminin G" evidence="19">
    <location>
        <begin position="268"/>
        <end position="440"/>
    </location>
</feature>
<evidence type="ECO:0000256" key="16">
    <source>
        <dbReference type="ARBA" id="ARBA00023281"/>
    </source>
</evidence>
<dbReference type="PROSITE" id="PS00010">
    <property type="entry name" value="ASX_HYDROXYL"/>
    <property type="match status" value="2"/>
</dbReference>
<evidence type="ECO:0000256" key="6">
    <source>
        <dbReference type="ARBA" id="ARBA00022536"/>
    </source>
</evidence>
<dbReference type="Gene3D" id="4.10.740.10">
    <property type="entry name" value="Coagulation Factor IX"/>
    <property type="match status" value="1"/>
</dbReference>
<dbReference type="CDD" id="cd00054">
    <property type="entry name" value="EGF_CA"/>
    <property type="match status" value="3"/>
</dbReference>
<accession>A0A8J6FFQ4</accession>
<evidence type="ECO:0000259" key="20">
    <source>
        <dbReference type="PROSITE" id="PS50026"/>
    </source>
</evidence>
<dbReference type="InterPro" id="IPR013320">
    <property type="entry name" value="ConA-like_dom_sf"/>
</dbReference>
<dbReference type="PRINTS" id="PR00001">
    <property type="entry name" value="GLABLOOD"/>
</dbReference>
<dbReference type="PROSITE" id="PS50026">
    <property type="entry name" value="EGF_3"/>
    <property type="match status" value="1"/>
</dbReference>
<dbReference type="InterPro" id="IPR018097">
    <property type="entry name" value="EGF_Ca-bd_CS"/>
</dbReference>
<feature type="chain" id="PRO_5035271599" description="Vitamin K-dependent protein S" evidence="18">
    <location>
        <begin position="24"/>
        <end position="591"/>
    </location>
</feature>
<dbReference type="Pfam" id="PF00054">
    <property type="entry name" value="Laminin_G_1"/>
    <property type="match status" value="1"/>
</dbReference>
<dbReference type="CDD" id="cd00110">
    <property type="entry name" value="LamG"/>
    <property type="match status" value="1"/>
</dbReference>
<dbReference type="InterPro" id="IPR051145">
    <property type="entry name" value="GAS-SHBG-PROS"/>
</dbReference>
<dbReference type="PROSITE" id="PS50998">
    <property type="entry name" value="GLA_2"/>
    <property type="match status" value="1"/>
</dbReference>
<proteinExistence type="predicted"/>
<feature type="disulfide bond" evidence="17">
    <location>
        <begin position="116"/>
        <end position="125"/>
    </location>
</feature>
<dbReference type="SUPFAM" id="SSF57630">
    <property type="entry name" value="GLA-domain"/>
    <property type="match status" value="1"/>
</dbReference>
<evidence type="ECO:0000259" key="21">
    <source>
        <dbReference type="PROSITE" id="PS50998"/>
    </source>
</evidence>